<evidence type="ECO:0000256" key="1">
    <source>
        <dbReference type="SAM" id="Phobius"/>
    </source>
</evidence>
<feature type="transmembrane region" description="Helical" evidence="1">
    <location>
        <begin position="25"/>
        <end position="45"/>
    </location>
</feature>
<evidence type="ECO:0000313" key="3">
    <source>
        <dbReference type="Proteomes" id="UP000253075"/>
    </source>
</evidence>
<dbReference type="PIRSF" id="PIRSF031982">
    <property type="entry name" value="UCP031982_abhydr"/>
    <property type="match status" value="1"/>
</dbReference>
<keyword evidence="1" id="KW-1133">Transmembrane helix</keyword>
<comment type="caution">
    <text evidence="2">The sequence shown here is derived from an EMBL/GenBank/DDBJ whole genome shotgun (WGS) entry which is preliminary data.</text>
</comment>
<protein>
    <submittedName>
        <fullName evidence="2">Dienelactone hydrolase</fullName>
    </submittedName>
</protein>
<proteinExistence type="predicted"/>
<dbReference type="Gene3D" id="3.40.50.1820">
    <property type="entry name" value="alpha/beta hydrolase"/>
    <property type="match status" value="1"/>
</dbReference>
<dbReference type="Proteomes" id="UP000253075">
    <property type="component" value="Unassembled WGS sequence"/>
</dbReference>
<keyword evidence="1" id="KW-0472">Membrane</keyword>
<keyword evidence="1" id="KW-0812">Transmembrane</keyword>
<dbReference type="InterPro" id="IPR016986">
    <property type="entry name" value="UCP031982_abhydr"/>
</dbReference>
<reference evidence="3" key="2">
    <citation type="submission" date="2018-02" db="EMBL/GenBank/DDBJ databases">
        <title>Phenotypic characterization and whole genome analysis of multidrug-resistant, extended-spectrum beta-lactamase-producing bacteria isolated from dogs in Germany.</title>
        <authorList>
            <person name="Williamson C."/>
        </authorList>
    </citation>
    <scope>NUCLEOTIDE SEQUENCE [LARGE SCALE GENOMIC DNA]</scope>
    <source>
        <strain evidence="3">AFG_SD03_1510_Ahy_093</strain>
    </source>
</reference>
<dbReference type="PANTHER" id="PTHR33428:SF14">
    <property type="entry name" value="CARBOXYLESTERASE TYPE B DOMAIN-CONTAINING PROTEIN"/>
    <property type="match status" value="1"/>
</dbReference>
<gene>
    <name evidence="2" type="ORF">C6C11_19725</name>
</gene>
<evidence type="ECO:0000313" key="2">
    <source>
        <dbReference type="EMBL" id="RCF45232.1"/>
    </source>
</evidence>
<dbReference type="InterPro" id="IPR029058">
    <property type="entry name" value="AB_hydrolase_fold"/>
</dbReference>
<sequence>MTPHRDSGSVSSQCRLDQKGYLMRLFFRYFLLCAICTCSALPSFVVSAEYTGFKRLIVTDPVGRKPMDAVYFYPGVAAEKTRSTIGPYQIAAQKALNIVPGRYPVIVISHGNAGSLWSHHDLATTLARQGNIVITLTHPGDNYKDQSGAGAISSWYGRPLQISAAITAAINDVELAQYIDKDKIAFFGFSAGGATGLLLRGGDIDAGRYENYCRKYDMNAICSNKGVIINDHPGLVVHPDSRIKAWVFMAPVSMPFSLRSLRRVIAPTLIFTGDKDEELSWEENARDLANTLAAEKEFQVIHNAGHFVFLSPCSAQLNKLAPAICNDAPGVNRDDIHTAINGEISEFLSRAWLKVKEPRV</sequence>
<keyword evidence="2" id="KW-0378">Hydrolase</keyword>
<dbReference type="AlphaFoldDB" id="A0ABD7G2Q3"/>
<name>A0ABD7G2Q3_AERHY</name>
<dbReference type="GO" id="GO:0016787">
    <property type="term" value="F:hydrolase activity"/>
    <property type="evidence" value="ECO:0007669"/>
    <property type="project" value="UniProtKB-KW"/>
</dbReference>
<organism evidence="2 3">
    <name type="scientific">Aeromonas hydrophila</name>
    <dbReference type="NCBI Taxonomy" id="644"/>
    <lineage>
        <taxon>Bacteria</taxon>
        <taxon>Pseudomonadati</taxon>
        <taxon>Pseudomonadota</taxon>
        <taxon>Gammaproteobacteria</taxon>
        <taxon>Aeromonadales</taxon>
        <taxon>Aeromonadaceae</taxon>
        <taxon>Aeromonas</taxon>
    </lineage>
</organism>
<reference evidence="2 3" key="1">
    <citation type="journal article" date="2018" name="PLoS ONE">
        <title>Phenotypic characterization and whole genome analysis of extended-spectrum beta-lactamase-producing bacteria isolated from dogs in Germany.</title>
        <authorList>
            <person name="Boehmer T."/>
            <person name="Vogler A.J."/>
            <person name="Thomas A."/>
            <person name="Sauer S."/>
            <person name="Hergenroether M."/>
            <person name="Straubinger R.K."/>
            <person name="Birdsell D."/>
            <person name="Keim P."/>
            <person name="Sahl J.W."/>
            <person name="Williamson C.H."/>
            <person name="Riehm J.M."/>
        </authorList>
    </citation>
    <scope>NUCLEOTIDE SEQUENCE [LARGE SCALE GENOMIC DNA]</scope>
    <source>
        <strain evidence="2 3">AFG_SD03_1510_Ahy_093</strain>
    </source>
</reference>
<accession>A0ABD7G2Q3</accession>
<dbReference type="PANTHER" id="PTHR33428">
    <property type="entry name" value="CHLOROPHYLLASE-2, CHLOROPLASTIC"/>
    <property type="match status" value="1"/>
</dbReference>
<dbReference type="EMBL" id="PUTQ01000034">
    <property type="protein sequence ID" value="RCF45232.1"/>
    <property type="molecule type" value="Genomic_DNA"/>
</dbReference>
<dbReference type="SUPFAM" id="SSF53474">
    <property type="entry name" value="alpha/beta-Hydrolases"/>
    <property type="match status" value="1"/>
</dbReference>